<name>A0A9K3KXM4_9STRA</name>
<evidence type="ECO:0000259" key="2">
    <source>
        <dbReference type="Pfam" id="PF01553"/>
    </source>
</evidence>
<keyword evidence="4" id="KW-1185">Reference proteome</keyword>
<dbReference type="EMBL" id="JAGRRH010000018">
    <property type="protein sequence ID" value="KAG7351060.1"/>
    <property type="molecule type" value="Genomic_DNA"/>
</dbReference>
<dbReference type="InterPro" id="IPR016222">
    <property type="entry name" value="G3P_O-acylTrfase_chlp"/>
</dbReference>
<gene>
    <name evidence="3" type="ORF">IV203_010420</name>
</gene>
<proteinExistence type="predicted"/>
<evidence type="ECO:0000313" key="4">
    <source>
        <dbReference type="Proteomes" id="UP000693970"/>
    </source>
</evidence>
<dbReference type="Proteomes" id="UP000693970">
    <property type="component" value="Unassembled WGS sequence"/>
</dbReference>
<keyword evidence="1" id="KW-0732">Signal</keyword>
<dbReference type="GO" id="GO:0004366">
    <property type="term" value="F:glycerol-3-phosphate O-acyltransferase activity"/>
    <property type="evidence" value="ECO:0007669"/>
    <property type="project" value="InterPro"/>
</dbReference>
<feature type="domain" description="Phospholipid/glycerol acyltransferase" evidence="2">
    <location>
        <begin position="199"/>
        <end position="337"/>
    </location>
</feature>
<reference evidence="3" key="1">
    <citation type="journal article" date="2021" name="Sci. Rep.">
        <title>Diploid genomic architecture of Nitzschia inconspicua, an elite biomass production diatom.</title>
        <authorList>
            <person name="Oliver A."/>
            <person name="Podell S."/>
            <person name="Pinowska A."/>
            <person name="Traller J.C."/>
            <person name="Smith S.R."/>
            <person name="McClure R."/>
            <person name="Beliaev A."/>
            <person name="Bohutskyi P."/>
            <person name="Hill E.A."/>
            <person name="Rabines A."/>
            <person name="Zheng H."/>
            <person name="Allen L.Z."/>
            <person name="Kuo A."/>
            <person name="Grigoriev I.V."/>
            <person name="Allen A.E."/>
            <person name="Hazlebeck D."/>
            <person name="Allen E.E."/>
        </authorList>
    </citation>
    <scope>NUCLEOTIDE SEQUENCE</scope>
    <source>
        <strain evidence="3">Hildebrandi</strain>
    </source>
</reference>
<accession>A0A9K3KXM4</accession>
<dbReference type="Pfam" id="PF01553">
    <property type="entry name" value="Acyltransferase"/>
    <property type="match status" value="1"/>
</dbReference>
<evidence type="ECO:0000313" key="3">
    <source>
        <dbReference type="EMBL" id="KAG7351060.1"/>
    </source>
</evidence>
<dbReference type="InterPro" id="IPR002123">
    <property type="entry name" value="Plipid/glycerol_acylTrfase"/>
</dbReference>
<dbReference type="PANTHER" id="PTHR35695:SF1">
    <property type="entry name" value="GLYCEROL-3-PHOSPHATE ACYLTRANSFERASE, CHLOROPLASTIC"/>
    <property type="match status" value="1"/>
</dbReference>
<keyword evidence="3" id="KW-0012">Acyltransferase</keyword>
<dbReference type="AlphaFoldDB" id="A0A9K3KXM4"/>
<sequence>MFRLALVSILCSTSALAFAPSSLQPRQLSATSTSSSTPLPVSDQPLTVRFSTTSPETDAAATTVVELTPEYQAALDQAKATVQAVLEKANPALLEPLFHFCTEYITASQSSYMKYKDEGASPKAALQRILEGVQFGYKYGMLPDSKYTFGVTHDALRGNPETENGNTLDYYEWGCNFFRYFMDKEQSVVLGEDNLAKAMEQANKGENVVFFANHQSEADPQVMSIMLEKAGYKKEAEEVIYVAGHKVTTDPLAIPFSMGRNLICIHSKKHIDADPETKGVKNRQNLAAMGGMLEKLKQGGCILWVAPSGGRDRRDVESGKTPIAPFDPKTVDMFKLMGRKSKVPTHYYPLAMVSYELCPPPDFVEAGVGEQRNFRFVPVGIKVGNEVTSDDFNPAAYEETLKDYYELREILFPGTAPEL</sequence>
<dbReference type="PANTHER" id="PTHR35695">
    <property type="entry name" value="GLYCEROL-3-PHOSPHATE ACYLTRANSFERASE, CHLOROPLASTIC"/>
    <property type="match status" value="1"/>
</dbReference>
<comment type="caution">
    <text evidence="3">The sequence shown here is derived from an EMBL/GenBank/DDBJ whole genome shotgun (WGS) entry which is preliminary data.</text>
</comment>
<reference evidence="3" key="2">
    <citation type="submission" date="2021-04" db="EMBL/GenBank/DDBJ databases">
        <authorList>
            <person name="Podell S."/>
        </authorList>
    </citation>
    <scope>NUCLEOTIDE SEQUENCE</scope>
    <source>
        <strain evidence="3">Hildebrandi</strain>
    </source>
</reference>
<evidence type="ECO:0000256" key="1">
    <source>
        <dbReference type="SAM" id="SignalP"/>
    </source>
</evidence>
<dbReference type="OrthoDB" id="524544at2759"/>
<keyword evidence="3" id="KW-0808">Transferase</keyword>
<protein>
    <submittedName>
        <fullName evidence="3">Glycerol-3-P acyltransferase</fullName>
    </submittedName>
</protein>
<feature type="chain" id="PRO_5039891935" evidence="1">
    <location>
        <begin position="18"/>
        <end position="419"/>
    </location>
</feature>
<dbReference type="GO" id="GO:0006655">
    <property type="term" value="P:phosphatidylglycerol biosynthetic process"/>
    <property type="evidence" value="ECO:0007669"/>
    <property type="project" value="TreeGrafter"/>
</dbReference>
<feature type="signal peptide" evidence="1">
    <location>
        <begin position="1"/>
        <end position="17"/>
    </location>
</feature>
<organism evidence="3 4">
    <name type="scientific">Nitzschia inconspicua</name>
    <dbReference type="NCBI Taxonomy" id="303405"/>
    <lineage>
        <taxon>Eukaryota</taxon>
        <taxon>Sar</taxon>
        <taxon>Stramenopiles</taxon>
        <taxon>Ochrophyta</taxon>
        <taxon>Bacillariophyta</taxon>
        <taxon>Bacillariophyceae</taxon>
        <taxon>Bacillariophycidae</taxon>
        <taxon>Bacillariales</taxon>
        <taxon>Bacillariaceae</taxon>
        <taxon>Nitzschia</taxon>
    </lineage>
</organism>